<dbReference type="GO" id="GO:0007304">
    <property type="term" value="P:chorion-containing eggshell formation"/>
    <property type="evidence" value="ECO:0007669"/>
    <property type="project" value="EnsemblMetazoa"/>
</dbReference>
<accession>B4JK37</accession>
<feature type="region of interest" description="Disordered" evidence="1">
    <location>
        <begin position="24"/>
        <end position="48"/>
    </location>
</feature>
<reference evidence="2 3" key="1">
    <citation type="journal article" date="2007" name="Nature">
        <title>Evolution of genes and genomes on the Drosophila phylogeny.</title>
        <authorList>
            <consortium name="Drosophila 12 Genomes Consortium"/>
            <person name="Clark A.G."/>
            <person name="Eisen M.B."/>
            <person name="Smith D.R."/>
            <person name="Bergman C.M."/>
            <person name="Oliver B."/>
            <person name="Markow T.A."/>
            <person name="Kaufman T.C."/>
            <person name="Kellis M."/>
            <person name="Gelbart W."/>
            <person name="Iyer V.N."/>
            <person name="Pollard D.A."/>
            <person name="Sackton T.B."/>
            <person name="Larracuente A.M."/>
            <person name="Singh N.D."/>
            <person name="Abad J.P."/>
            <person name="Abt D.N."/>
            <person name="Adryan B."/>
            <person name="Aguade M."/>
            <person name="Akashi H."/>
            <person name="Anderson W.W."/>
            <person name="Aquadro C.F."/>
            <person name="Ardell D.H."/>
            <person name="Arguello R."/>
            <person name="Artieri C.G."/>
            <person name="Barbash D.A."/>
            <person name="Barker D."/>
            <person name="Barsanti P."/>
            <person name="Batterham P."/>
            <person name="Batzoglou S."/>
            <person name="Begun D."/>
            <person name="Bhutkar A."/>
            <person name="Blanco E."/>
            <person name="Bosak S.A."/>
            <person name="Bradley R.K."/>
            <person name="Brand A.D."/>
            <person name="Brent M.R."/>
            <person name="Brooks A.N."/>
            <person name="Brown R.H."/>
            <person name="Butlin R.K."/>
            <person name="Caggese C."/>
            <person name="Calvi B.R."/>
            <person name="Bernardo de Carvalho A."/>
            <person name="Caspi A."/>
            <person name="Castrezana S."/>
            <person name="Celniker S.E."/>
            <person name="Chang J.L."/>
            <person name="Chapple C."/>
            <person name="Chatterji S."/>
            <person name="Chinwalla A."/>
            <person name="Civetta A."/>
            <person name="Clifton S.W."/>
            <person name="Comeron J.M."/>
            <person name="Costello J.C."/>
            <person name="Coyne J.A."/>
            <person name="Daub J."/>
            <person name="David R.G."/>
            <person name="Delcher A.L."/>
            <person name="Delehaunty K."/>
            <person name="Do C.B."/>
            <person name="Ebling H."/>
            <person name="Edwards K."/>
            <person name="Eickbush T."/>
            <person name="Evans J.D."/>
            <person name="Filipski A."/>
            <person name="Findeiss S."/>
            <person name="Freyhult E."/>
            <person name="Fulton L."/>
            <person name="Fulton R."/>
            <person name="Garcia A.C."/>
            <person name="Gardiner A."/>
            <person name="Garfield D.A."/>
            <person name="Garvin B.E."/>
            <person name="Gibson G."/>
            <person name="Gilbert D."/>
            <person name="Gnerre S."/>
            <person name="Godfrey J."/>
            <person name="Good R."/>
            <person name="Gotea V."/>
            <person name="Gravely B."/>
            <person name="Greenberg A.J."/>
            <person name="Griffiths-Jones S."/>
            <person name="Gross S."/>
            <person name="Guigo R."/>
            <person name="Gustafson E.A."/>
            <person name="Haerty W."/>
            <person name="Hahn M.W."/>
            <person name="Halligan D.L."/>
            <person name="Halpern A.L."/>
            <person name="Halter G.M."/>
            <person name="Han M.V."/>
            <person name="Heger A."/>
            <person name="Hillier L."/>
            <person name="Hinrichs A.S."/>
            <person name="Holmes I."/>
            <person name="Hoskins R.A."/>
            <person name="Hubisz M.J."/>
            <person name="Hultmark D."/>
            <person name="Huntley M.A."/>
            <person name="Jaffe D.B."/>
            <person name="Jagadeeshan S."/>
            <person name="Jeck W.R."/>
            <person name="Johnson J."/>
            <person name="Jones C.D."/>
            <person name="Jordan W.C."/>
            <person name="Karpen G.H."/>
            <person name="Kataoka E."/>
            <person name="Keightley P.D."/>
            <person name="Kheradpour P."/>
            <person name="Kirkness E.F."/>
            <person name="Koerich L.B."/>
            <person name="Kristiansen K."/>
            <person name="Kudrna D."/>
            <person name="Kulathinal R.J."/>
            <person name="Kumar S."/>
            <person name="Kwok R."/>
            <person name="Lander E."/>
            <person name="Langley C.H."/>
            <person name="Lapoint R."/>
            <person name="Lazzaro B.P."/>
            <person name="Lee S.J."/>
            <person name="Levesque L."/>
            <person name="Li R."/>
            <person name="Lin C.F."/>
            <person name="Lin M.F."/>
            <person name="Lindblad-Toh K."/>
            <person name="Llopart A."/>
            <person name="Long M."/>
            <person name="Low L."/>
            <person name="Lozovsky E."/>
            <person name="Lu J."/>
            <person name="Luo M."/>
            <person name="Machado C.A."/>
            <person name="Makalowski W."/>
            <person name="Marzo M."/>
            <person name="Matsuda M."/>
            <person name="Matzkin L."/>
            <person name="McAllister B."/>
            <person name="McBride C.S."/>
            <person name="McKernan B."/>
            <person name="McKernan K."/>
            <person name="Mendez-Lago M."/>
            <person name="Minx P."/>
            <person name="Mollenhauer M.U."/>
            <person name="Montooth K."/>
            <person name="Mount S.M."/>
            <person name="Mu X."/>
            <person name="Myers E."/>
            <person name="Negre B."/>
            <person name="Newfeld S."/>
            <person name="Nielsen R."/>
            <person name="Noor M.A."/>
            <person name="O'Grady P."/>
            <person name="Pachter L."/>
            <person name="Papaceit M."/>
            <person name="Parisi M.J."/>
            <person name="Parisi M."/>
            <person name="Parts L."/>
            <person name="Pedersen J.S."/>
            <person name="Pesole G."/>
            <person name="Phillippy A.M."/>
            <person name="Ponting C.P."/>
            <person name="Pop M."/>
            <person name="Porcelli D."/>
            <person name="Powell J.R."/>
            <person name="Prohaska S."/>
            <person name="Pruitt K."/>
            <person name="Puig M."/>
            <person name="Quesneville H."/>
            <person name="Ram K.R."/>
            <person name="Rand D."/>
            <person name="Rasmussen M.D."/>
            <person name="Reed L.K."/>
            <person name="Reenan R."/>
            <person name="Reily A."/>
            <person name="Remington K.A."/>
            <person name="Rieger T.T."/>
            <person name="Ritchie M.G."/>
            <person name="Robin C."/>
            <person name="Rogers Y.H."/>
            <person name="Rohde C."/>
            <person name="Rozas J."/>
            <person name="Rubenfield M.J."/>
            <person name="Ruiz A."/>
            <person name="Russo S."/>
            <person name="Salzberg S.L."/>
            <person name="Sanchez-Gracia A."/>
            <person name="Saranga D.J."/>
            <person name="Sato H."/>
            <person name="Schaeffer S.W."/>
            <person name="Schatz M.C."/>
            <person name="Schlenke T."/>
            <person name="Schwartz R."/>
            <person name="Segarra C."/>
            <person name="Singh R.S."/>
            <person name="Sirot L."/>
            <person name="Sirota M."/>
            <person name="Sisneros N.B."/>
            <person name="Smith C.D."/>
            <person name="Smith T.F."/>
            <person name="Spieth J."/>
            <person name="Stage D.E."/>
            <person name="Stark A."/>
            <person name="Stephan W."/>
            <person name="Strausberg R.L."/>
            <person name="Strempel S."/>
            <person name="Sturgill D."/>
            <person name="Sutton G."/>
            <person name="Sutton G.G."/>
            <person name="Tao W."/>
            <person name="Teichmann S."/>
            <person name="Tobari Y.N."/>
            <person name="Tomimura Y."/>
            <person name="Tsolas J.M."/>
            <person name="Valente V.L."/>
            <person name="Venter E."/>
            <person name="Venter J.C."/>
            <person name="Vicario S."/>
            <person name="Vieira F.G."/>
            <person name="Vilella A.J."/>
            <person name="Villasante A."/>
            <person name="Walenz B."/>
            <person name="Wang J."/>
            <person name="Wasserman M."/>
            <person name="Watts T."/>
            <person name="Wilson D."/>
            <person name="Wilson R.K."/>
            <person name="Wing R.A."/>
            <person name="Wolfner M.F."/>
            <person name="Wong A."/>
            <person name="Wong G.K."/>
            <person name="Wu C.I."/>
            <person name="Wu G."/>
            <person name="Yamamoto D."/>
            <person name="Yang H.P."/>
            <person name="Yang S.P."/>
            <person name="Yorke J.A."/>
            <person name="Yoshida K."/>
            <person name="Zdobnov E."/>
            <person name="Zhang P."/>
            <person name="Zhang Y."/>
            <person name="Zimin A.V."/>
            <person name="Baldwin J."/>
            <person name="Abdouelleil A."/>
            <person name="Abdulkadir J."/>
            <person name="Abebe A."/>
            <person name="Abera B."/>
            <person name="Abreu J."/>
            <person name="Acer S.C."/>
            <person name="Aftuck L."/>
            <person name="Alexander A."/>
            <person name="An P."/>
            <person name="Anderson E."/>
            <person name="Anderson S."/>
            <person name="Arachi H."/>
            <person name="Azer M."/>
            <person name="Bachantsang P."/>
            <person name="Barry A."/>
            <person name="Bayul T."/>
            <person name="Berlin A."/>
            <person name="Bessette D."/>
            <person name="Bloom T."/>
            <person name="Blye J."/>
            <person name="Boguslavskiy L."/>
            <person name="Bonnet C."/>
            <person name="Boukhgalter B."/>
            <person name="Bourzgui I."/>
            <person name="Brown A."/>
            <person name="Cahill P."/>
            <person name="Channer S."/>
            <person name="Cheshatsang Y."/>
            <person name="Chuda L."/>
            <person name="Citroen M."/>
            <person name="Collymore A."/>
            <person name="Cooke P."/>
            <person name="Costello M."/>
            <person name="D'Aco K."/>
            <person name="Daza R."/>
            <person name="De Haan G."/>
            <person name="DeGray S."/>
            <person name="DeMaso C."/>
            <person name="Dhargay N."/>
            <person name="Dooley K."/>
            <person name="Dooley E."/>
            <person name="Doricent M."/>
            <person name="Dorje P."/>
            <person name="Dorjee K."/>
            <person name="Dupes A."/>
            <person name="Elong R."/>
            <person name="Falk J."/>
            <person name="Farina A."/>
            <person name="Faro S."/>
            <person name="Ferguson D."/>
            <person name="Fisher S."/>
            <person name="Foley C.D."/>
            <person name="Franke A."/>
            <person name="Friedrich D."/>
            <person name="Gadbois L."/>
            <person name="Gearin G."/>
            <person name="Gearin C.R."/>
            <person name="Giannoukos G."/>
            <person name="Goode T."/>
            <person name="Graham J."/>
            <person name="Grandbois E."/>
            <person name="Grewal S."/>
            <person name="Gyaltsen K."/>
            <person name="Hafez N."/>
            <person name="Hagos B."/>
            <person name="Hall J."/>
            <person name="Henson C."/>
            <person name="Hollinger A."/>
            <person name="Honan T."/>
            <person name="Huard M.D."/>
            <person name="Hughes L."/>
            <person name="Hurhula B."/>
            <person name="Husby M.E."/>
            <person name="Kamat A."/>
            <person name="Kanga B."/>
            <person name="Kashin S."/>
            <person name="Khazanovich D."/>
            <person name="Kisner P."/>
            <person name="Lance K."/>
            <person name="Lara M."/>
            <person name="Lee W."/>
            <person name="Lennon N."/>
            <person name="Letendre F."/>
            <person name="LeVine R."/>
            <person name="Lipovsky A."/>
            <person name="Liu X."/>
            <person name="Liu J."/>
            <person name="Liu S."/>
            <person name="Lokyitsang T."/>
            <person name="Lokyitsang Y."/>
            <person name="Lubonja R."/>
            <person name="Lui A."/>
            <person name="MacDonald P."/>
            <person name="Magnisalis V."/>
            <person name="Maru K."/>
            <person name="Matthews C."/>
            <person name="McCusker W."/>
            <person name="McDonough S."/>
            <person name="Mehta T."/>
            <person name="Meldrim J."/>
            <person name="Meneus L."/>
            <person name="Mihai O."/>
            <person name="Mihalev A."/>
            <person name="Mihova T."/>
            <person name="Mittelman R."/>
            <person name="Mlenga V."/>
            <person name="Montmayeur A."/>
            <person name="Mulrain L."/>
            <person name="Navidi A."/>
            <person name="Naylor J."/>
            <person name="Negash T."/>
            <person name="Nguyen T."/>
            <person name="Nguyen N."/>
            <person name="Nicol R."/>
            <person name="Norbu C."/>
            <person name="Norbu N."/>
            <person name="Novod N."/>
            <person name="O'Neill B."/>
            <person name="Osman S."/>
            <person name="Markiewicz E."/>
            <person name="Oyono O.L."/>
            <person name="Patti C."/>
            <person name="Phunkhang P."/>
            <person name="Pierre F."/>
            <person name="Priest M."/>
            <person name="Raghuraman S."/>
            <person name="Rege F."/>
            <person name="Reyes R."/>
            <person name="Rise C."/>
            <person name="Rogov P."/>
            <person name="Ross K."/>
            <person name="Ryan E."/>
            <person name="Settipalli S."/>
            <person name="Shea T."/>
            <person name="Sherpa N."/>
            <person name="Shi L."/>
            <person name="Shih D."/>
            <person name="Sparrow T."/>
            <person name="Spaulding J."/>
            <person name="Stalker J."/>
            <person name="Stange-Thomann N."/>
            <person name="Stavropoulos S."/>
            <person name="Stone C."/>
            <person name="Strader C."/>
            <person name="Tesfaye S."/>
            <person name="Thomson T."/>
            <person name="Thoulutsang Y."/>
            <person name="Thoulutsang D."/>
            <person name="Topham K."/>
            <person name="Topping I."/>
            <person name="Tsamla T."/>
            <person name="Vassiliev H."/>
            <person name="Vo A."/>
            <person name="Wangchuk T."/>
            <person name="Wangdi T."/>
            <person name="Weiand M."/>
            <person name="Wilkinson J."/>
            <person name="Wilson A."/>
            <person name="Yadav S."/>
            <person name="Young G."/>
            <person name="Yu Q."/>
            <person name="Zembek L."/>
            <person name="Zhong D."/>
            <person name="Zimmer A."/>
            <person name="Zwirko Z."/>
            <person name="Jaffe D.B."/>
            <person name="Alvarez P."/>
            <person name="Brockman W."/>
            <person name="Butler J."/>
            <person name="Chin C."/>
            <person name="Gnerre S."/>
            <person name="Grabherr M."/>
            <person name="Kleber M."/>
            <person name="Mauceli E."/>
            <person name="MacCallum I."/>
        </authorList>
    </citation>
    <scope>NUCLEOTIDE SEQUENCE [LARGE SCALE GENOMIC DNA]</scope>
    <source>
        <strain evidence="3">Tucson 15287-2541.00</strain>
    </source>
</reference>
<feature type="compositionally biased region" description="Low complexity" evidence="1">
    <location>
        <begin position="198"/>
        <end position="207"/>
    </location>
</feature>
<feature type="region of interest" description="Disordered" evidence="1">
    <location>
        <begin position="187"/>
        <end position="255"/>
    </location>
</feature>
<dbReference type="EMBL" id="CH916370">
    <property type="protein sequence ID" value="EDV99939.1"/>
    <property type="molecule type" value="Genomic_DNA"/>
</dbReference>
<sequence>MITCFIVFIAYKISQTSVSASSSPAFASASTSAPASNTSTSSSDDPAVGSIMDFDEGLLRPYMGLLPVEQPHDPWHQKTYNLHYPLYRGGGSYEAYLRPRRDTHITHMARTQQMLTPDMLQRLLRIKIEFQRRFPHLYQGMLNHHTNRTRVVVKPPLLVPHNNTSRPPKLSEMPVFELGAAERGLFEDENDSMLEPGTETSSEATTETTKDASSERIFNEDDHDDDVDYFRFEDNDDDADNNENEHNNDTDIIDD</sequence>
<evidence type="ECO:0000313" key="3">
    <source>
        <dbReference type="Proteomes" id="UP000001070"/>
    </source>
</evidence>
<gene>
    <name evidence="2" type="primary">Dgri\GH12123</name>
    <name evidence="2" type="ORF">Dgri_GH12123</name>
</gene>
<dbReference type="GO" id="GO:0007306">
    <property type="term" value="P:egg chorion assembly"/>
    <property type="evidence" value="ECO:0007669"/>
    <property type="project" value="EnsemblMetazoa"/>
</dbReference>
<dbReference type="OMA" id="RDTHITH"/>
<protein>
    <submittedName>
        <fullName evidence="2">GH12123</fullName>
    </submittedName>
</protein>
<dbReference type="Proteomes" id="UP000001070">
    <property type="component" value="Unassembled WGS sequence"/>
</dbReference>
<dbReference type="OrthoDB" id="8070541at2759"/>
<evidence type="ECO:0000256" key="1">
    <source>
        <dbReference type="SAM" id="MobiDB-lite"/>
    </source>
</evidence>
<proteinExistence type="predicted"/>
<dbReference type="eggNOG" id="ENOG502QPW2">
    <property type="taxonomic scope" value="Eukaryota"/>
</dbReference>
<feature type="compositionally biased region" description="Low complexity" evidence="1">
    <location>
        <begin position="24"/>
        <end position="43"/>
    </location>
</feature>
<dbReference type="GO" id="GO:0005213">
    <property type="term" value="F:structural constituent of egg chorion"/>
    <property type="evidence" value="ECO:0007669"/>
    <property type="project" value="EnsemblMetazoa"/>
</dbReference>
<evidence type="ECO:0000313" key="2">
    <source>
        <dbReference type="EMBL" id="EDV99939.1"/>
    </source>
</evidence>
<name>B4JK37_DROGR</name>
<dbReference type="HOGENOM" id="CLU_092930_0_0_1"/>
<dbReference type="AlphaFoldDB" id="B4JK37"/>
<feature type="compositionally biased region" description="Basic and acidic residues" evidence="1">
    <location>
        <begin position="208"/>
        <end position="220"/>
    </location>
</feature>
<keyword evidence="3" id="KW-1185">Reference proteome</keyword>
<dbReference type="GO" id="GO:0042600">
    <property type="term" value="C:egg chorion"/>
    <property type="evidence" value="ECO:0007669"/>
    <property type="project" value="EnsemblMetazoa"/>
</dbReference>
<organism evidence="3">
    <name type="scientific">Drosophila grimshawi</name>
    <name type="common">Hawaiian fruit fly</name>
    <name type="synonym">Idiomyia grimshawi</name>
    <dbReference type="NCBI Taxonomy" id="7222"/>
    <lineage>
        <taxon>Eukaryota</taxon>
        <taxon>Metazoa</taxon>
        <taxon>Ecdysozoa</taxon>
        <taxon>Arthropoda</taxon>
        <taxon>Hexapoda</taxon>
        <taxon>Insecta</taxon>
        <taxon>Pterygota</taxon>
        <taxon>Neoptera</taxon>
        <taxon>Endopterygota</taxon>
        <taxon>Diptera</taxon>
        <taxon>Brachycera</taxon>
        <taxon>Muscomorpha</taxon>
        <taxon>Ephydroidea</taxon>
        <taxon>Drosophilidae</taxon>
        <taxon>Drosophila</taxon>
        <taxon>Hawaiian Drosophila</taxon>
    </lineage>
</organism>